<organism evidence="1 2">
    <name type="scientific">Amblyomma americanum</name>
    <name type="common">Lone star tick</name>
    <dbReference type="NCBI Taxonomy" id="6943"/>
    <lineage>
        <taxon>Eukaryota</taxon>
        <taxon>Metazoa</taxon>
        <taxon>Ecdysozoa</taxon>
        <taxon>Arthropoda</taxon>
        <taxon>Chelicerata</taxon>
        <taxon>Arachnida</taxon>
        <taxon>Acari</taxon>
        <taxon>Parasitiformes</taxon>
        <taxon>Ixodida</taxon>
        <taxon>Ixodoidea</taxon>
        <taxon>Ixodidae</taxon>
        <taxon>Amblyomminae</taxon>
        <taxon>Amblyomma</taxon>
    </lineage>
</organism>
<dbReference type="PANTHER" id="PTHR45750:SF3">
    <property type="entry name" value="HISTONE ACETYLTRANSFERASE"/>
    <property type="match status" value="1"/>
</dbReference>
<dbReference type="InterPro" id="IPR037800">
    <property type="entry name" value="GCN5"/>
</dbReference>
<dbReference type="EMBL" id="JARKHS020028843">
    <property type="protein sequence ID" value="KAK8763934.1"/>
    <property type="molecule type" value="Genomic_DNA"/>
</dbReference>
<keyword evidence="2" id="KW-1185">Reference proteome</keyword>
<dbReference type="GO" id="GO:0140672">
    <property type="term" value="C:ATAC complex"/>
    <property type="evidence" value="ECO:0007669"/>
    <property type="project" value="TreeGrafter"/>
</dbReference>
<dbReference type="Gene3D" id="3.40.630.30">
    <property type="match status" value="1"/>
</dbReference>
<reference evidence="1 2" key="1">
    <citation type="journal article" date="2023" name="Arcadia Sci">
        <title>De novo assembly of a long-read Amblyomma americanum tick genome.</title>
        <authorList>
            <person name="Chou S."/>
            <person name="Poskanzer K.E."/>
            <person name="Rollins M."/>
            <person name="Thuy-Boun P.S."/>
        </authorList>
    </citation>
    <scope>NUCLEOTIDE SEQUENCE [LARGE SCALE GENOMIC DNA]</scope>
    <source>
        <strain evidence="1">F_SG_1</strain>
        <tissue evidence="1">Salivary glands</tissue>
    </source>
</reference>
<gene>
    <name evidence="1" type="ORF">V5799_033456</name>
</gene>
<dbReference type="AlphaFoldDB" id="A0AAQ4DN94"/>
<accession>A0AAQ4DN94</accession>
<dbReference type="GO" id="GO:0045944">
    <property type="term" value="P:positive regulation of transcription by RNA polymerase II"/>
    <property type="evidence" value="ECO:0007669"/>
    <property type="project" value="TreeGrafter"/>
</dbReference>
<feature type="non-terminal residue" evidence="1">
    <location>
        <position position="75"/>
    </location>
</feature>
<dbReference type="PANTHER" id="PTHR45750">
    <property type="entry name" value="GH11602P"/>
    <property type="match status" value="1"/>
</dbReference>
<comment type="caution">
    <text evidence="1">The sequence shown here is derived from an EMBL/GenBank/DDBJ whole genome shotgun (WGS) entry which is preliminary data.</text>
</comment>
<evidence type="ECO:0000313" key="1">
    <source>
        <dbReference type="EMBL" id="KAK8763934.1"/>
    </source>
</evidence>
<sequence length="75" mass="8423">MAPPSTRALVCMQPAVRQSPLALLMLKGFSKDIKLPKSVYTGYIKDYEGATLMGCELDERISYTAFSHVIRKQKE</sequence>
<proteinExistence type="predicted"/>
<dbReference type="Proteomes" id="UP001321473">
    <property type="component" value="Unassembled WGS sequence"/>
</dbReference>
<evidence type="ECO:0000313" key="2">
    <source>
        <dbReference type="Proteomes" id="UP001321473"/>
    </source>
</evidence>
<dbReference type="GO" id="GO:0010484">
    <property type="term" value="F:histone H3 acetyltransferase activity"/>
    <property type="evidence" value="ECO:0007669"/>
    <property type="project" value="TreeGrafter"/>
</dbReference>
<name>A0AAQ4DN94_AMBAM</name>
<protein>
    <submittedName>
        <fullName evidence="1">Uncharacterized protein</fullName>
    </submittedName>
</protein>